<feature type="coiled-coil region" evidence="1">
    <location>
        <begin position="51"/>
        <end position="96"/>
    </location>
</feature>
<evidence type="ECO:0000256" key="1">
    <source>
        <dbReference type="SAM" id="Coils"/>
    </source>
</evidence>
<reference evidence="2 3" key="2">
    <citation type="journal article" date="2011" name="Arch. Virol.">
        <title>Partial genome characterization of acipenserid herpesvirus 2: taxonomical proposal for the demarcation of three subfamilies in Alloherpesviridae.</title>
        <authorList>
            <person name="Doszpoly A."/>
            <person name="Somogyi V."/>
            <person name="Lapatra S.E."/>
            <person name="Benko M."/>
        </authorList>
    </citation>
    <scope>NUCLEOTIDE SEQUENCE [LARGE SCALE GENOMIC DNA]</scope>
    <source>
        <strain evidence="3">SRWSHV (Snake River White Sturgeon Herpesvirus)</strain>
    </source>
</reference>
<proteinExistence type="predicted"/>
<dbReference type="RefSeq" id="YP_009664580.1">
    <property type="nucleotide sequence ID" value="NC_043042.1"/>
</dbReference>
<dbReference type="EMBL" id="FJ815289">
    <property type="protein sequence ID" value="AEF97698.1"/>
    <property type="molecule type" value="Genomic_DNA"/>
</dbReference>
<dbReference type="KEGG" id="vg:40524623"/>
<keyword evidence="3" id="KW-1185">Reference proteome</keyword>
<reference evidence="2 3" key="3">
    <citation type="journal article" date="2011" name="Intervirology">
        <title>Comparative analysis of a conserved gene block from the genome of the members of the genus ictalurivirus.</title>
        <authorList>
            <person name="Doszpoly A."/>
            <person name="Benko M."/>
            <person name="Bovo G."/>
            <person name="Lapatra S.E."/>
            <person name="Harrach B."/>
        </authorList>
    </citation>
    <scope>NUCLEOTIDE SEQUENCE [LARGE SCALE GENOMIC DNA]</scope>
    <source>
        <strain evidence="3">SRWSHV (Snake River White Sturgeon Herpesvirus)</strain>
    </source>
</reference>
<keyword evidence="1" id="KW-0175">Coiled coil</keyword>
<evidence type="ECO:0000313" key="2">
    <source>
        <dbReference type="EMBL" id="AEF97698.1"/>
    </source>
</evidence>
<protein>
    <submittedName>
        <fullName evidence="2">ORF82</fullName>
    </submittedName>
</protein>
<dbReference type="Proteomes" id="UP000243430">
    <property type="component" value="Segment"/>
</dbReference>
<evidence type="ECO:0000313" key="3">
    <source>
        <dbReference type="Proteomes" id="UP000243430"/>
    </source>
</evidence>
<name>F6GQ78_9VIRU</name>
<accession>F6GQ78</accession>
<organism evidence="2 3">
    <name type="scientific">white sturgeon herpesvirus 2</name>
    <dbReference type="NCBI Taxonomy" id="320884"/>
    <lineage>
        <taxon>Viruses</taxon>
        <taxon>Duplodnaviria</taxon>
        <taxon>Heunggongvirae</taxon>
        <taxon>Peploviricota</taxon>
        <taxon>Herviviricetes</taxon>
        <taxon>Herpesvirales</taxon>
        <taxon>Alloherpesviridae</taxon>
        <taxon>Ictavirus</taxon>
        <taxon>Ictavirus acipenseridallo2</taxon>
    </lineage>
</organism>
<sequence length="209" mass="24324">MNSIVFIIIKLFNFMGAFYESFFVQPFILDWQEKIEQDMVDYNREMLSKKINNAITALELQTNRLQVANQEDDVYATRLNNRLLDHEQQIVELGQRETREHKRIQQIVDSCKLEYETILSGKSQRYIFIHLNTQTIRILKAKKDTVDNGSIDMRLLGGTQLVDEFIKNVSSTINARDTMESAAVYADLSLRRMPITMSNVKTSVEHNIV</sequence>
<reference evidence="2 3" key="1">
    <citation type="journal article" date="2008" name="Arch. Virol.">
        <title>Molecular confirmation of a new herpesvirus from catfish (Ameiurus melas) by testing the performance of a novel PCR method, designed to target the DNA polymerase gene of alloherpesviruses.</title>
        <authorList>
            <person name="Doszpoly A."/>
            <person name="Kovacs E.R."/>
            <person name="Bovo G."/>
            <person name="LaPatra S.E."/>
            <person name="Harrach B."/>
            <person name="Benko M."/>
        </authorList>
    </citation>
    <scope>NUCLEOTIDE SEQUENCE [LARGE SCALE GENOMIC DNA]</scope>
    <source>
        <strain evidence="3">SRWSHV (Snake River White Sturgeon Herpesvirus)</strain>
    </source>
</reference>
<dbReference type="GeneID" id="40524623"/>